<keyword evidence="3" id="KW-0269">Exonuclease</keyword>
<dbReference type="GO" id="GO:0003887">
    <property type="term" value="F:DNA-directed DNA polymerase activity"/>
    <property type="evidence" value="ECO:0007669"/>
    <property type="project" value="InterPro"/>
</dbReference>
<sequence length="216" mass="24865">MFFIRKSMISPLRYKDIPLSMPLAELNFTVFDTETTGFQVAKEDRLIEIGAVQVKGFQVQEHRQFQTYVNPNKHISQEITQLTSIRDANVETAPQSFEAISLFFDFVSSNDSVCFVGHYVAFDMLVLISELKRQKFTLRDHRCIDTLDLIGSLAPSTDMRDLERYARNFNTRIYTRHSAIGDALTTAYLFVELLRQLAERGMKTWGDLSRISSPSF</sequence>
<dbReference type="CDD" id="cd06127">
    <property type="entry name" value="DEDDh"/>
    <property type="match status" value="1"/>
</dbReference>
<organism evidence="5 6">
    <name type="scientific">Peribacillus faecalis</name>
    <dbReference type="NCBI Taxonomy" id="2772559"/>
    <lineage>
        <taxon>Bacteria</taxon>
        <taxon>Bacillati</taxon>
        <taxon>Bacillota</taxon>
        <taxon>Bacilli</taxon>
        <taxon>Bacillales</taxon>
        <taxon>Bacillaceae</taxon>
        <taxon>Peribacillus</taxon>
    </lineage>
</organism>
<feature type="domain" description="Exonuclease" evidence="4">
    <location>
        <begin position="27"/>
        <end position="199"/>
    </location>
</feature>
<dbReference type="GO" id="GO:0008408">
    <property type="term" value="F:3'-5' exonuclease activity"/>
    <property type="evidence" value="ECO:0007669"/>
    <property type="project" value="TreeGrafter"/>
</dbReference>
<proteinExistence type="predicted"/>
<dbReference type="PANTHER" id="PTHR30231">
    <property type="entry name" value="DNA POLYMERASE III SUBUNIT EPSILON"/>
    <property type="match status" value="1"/>
</dbReference>
<dbReference type="Proteomes" id="UP000602076">
    <property type="component" value="Unassembled WGS sequence"/>
</dbReference>
<dbReference type="GO" id="GO:0003677">
    <property type="term" value="F:DNA binding"/>
    <property type="evidence" value="ECO:0007669"/>
    <property type="project" value="InterPro"/>
</dbReference>
<dbReference type="SMART" id="SM00479">
    <property type="entry name" value="EXOIII"/>
    <property type="match status" value="1"/>
</dbReference>
<dbReference type="InterPro" id="IPR036397">
    <property type="entry name" value="RNaseH_sf"/>
</dbReference>
<reference evidence="5" key="1">
    <citation type="submission" date="2020-09" db="EMBL/GenBank/DDBJ databases">
        <title>Bacillus faecalis sp. nov., a moderately halophilic bacterium isolated from cow faeces.</title>
        <authorList>
            <person name="Jiang L."/>
            <person name="Lee J."/>
        </authorList>
    </citation>
    <scope>NUCLEOTIDE SEQUENCE</scope>
    <source>
        <strain evidence="5">AGMB 02131</strain>
    </source>
</reference>
<protein>
    <submittedName>
        <fullName evidence="5">3'-5' exoribonuclease</fullName>
    </submittedName>
</protein>
<keyword evidence="6" id="KW-1185">Reference proteome</keyword>
<dbReference type="InterPro" id="IPR012337">
    <property type="entry name" value="RNaseH-like_sf"/>
</dbReference>
<keyword evidence="1" id="KW-0540">Nuclease</keyword>
<dbReference type="GO" id="GO:0045004">
    <property type="term" value="P:DNA replication proofreading"/>
    <property type="evidence" value="ECO:0007669"/>
    <property type="project" value="TreeGrafter"/>
</dbReference>
<dbReference type="PANTHER" id="PTHR30231:SF41">
    <property type="entry name" value="DNA POLYMERASE III SUBUNIT EPSILON"/>
    <property type="match status" value="1"/>
</dbReference>
<evidence type="ECO:0000256" key="3">
    <source>
        <dbReference type="ARBA" id="ARBA00022839"/>
    </source>
</evidence>
<gene>
    <name evidence="5" type="ORF">IEO70_17865</name>
</gene>
<dbReference type="FunFam" id="3.30.420.10:FF:000045">
    <property type="entry name" value="3'-5' exonuclease DinG"/>
    <property type="match status" value="1"/>
</dbReference>
<name>A0A927CYU5_9BACI</name>
<evidence type="ECO:0000259" key="4">
    <source>
        <dbReference type="SMART" id="SM00479"/>
    </source>
</evidence>
<comment type="caution">
    <text evidence="5">The sequence shown here is derived from an EMBL/GenBank/DDBJ whole genome shotgun (WGS) entry which is preliminary data.</text>
</comment>
<keyword evidence="2" id="KW-0378">Hydrolase</keyword>
<dbReference type="NCBIfam" id="TIGR00573">
    <property type="entry name" value="dnaq"/>
    <property type="match status" value="1"/>
</dbReference>
<evidence type="ECO:0000256" key="2">
    <source>
        <dbReference type="ARBA" id="ARBA00022801"/>
    </source>
</evidence>
<dbReference type="EMBL" id="JACXSI010000059">
    <property type="protein sequence ID" value="MBD3110203.1"/>
    <property type="molecule type" value="Genomic_DNA"/>
</dbReference>
<dbReference type="InterPro" id="IPR013520">
    <property type="entry name" value="Ribonucl_H"/>
</dbReference>
<dbReference type="AlphaFoldDB" id="A0A927CYU5"/>
<evidence type="ECO:0000256" key="1">
    <source>
        <dbReference type="ARBA" id="ARBA00022722"/>
    </source>
</evidence>
<dbReference type="SUPFAM" id="SSF53098">
    <property type="entry name" value="Ribonuclease H-like"/>
    <property type="match status" value="1"/>
</dbReference>
<dbReference type="Pfam" id="PF00929">
    <property type="entry name" value="RNase_T"/>
    <property type="match status" value="1"/>
</dbReference>
<dbReference type="GO" id="GO:0005829">
    <property type="term" value="C:cytosol"/>
    <property type="evidence" value="ECO:0007669"/>
    <property type="project" value="TreeGrafter"/>
</dbReference>
<evidence type="ECO:0000313" key="5">
    <source>
        <dbReference type="EMBL" id="MBD3110203.1"/>
    </source>
</evidence>
<evidence type="ECO:0000313" key="6">
    <source>
        <dbReference type="Proteomes" id="UP000602076"/>
    </source>
</evidence>
<dbReference type="Gene3D" id="3.30.420.10">
    <property type="entry name" value="Ribonuclease H-like superfamily/Ribonuclease H"/>
    <property type="match status" value="1"/>
</dbReference>
<dbReference type="InterPro" id="IPR006054">
    <property type="entry name" value="DnaQ"/>
</dbReference>
<accession>A0A927CYU5</accession>